<dbReference type="EMBL" id="MN739296">
    <property type="protein sequence ID" value="QHS97459.1"/>
    <property type="molecule type" value="Genomic_DNA"/>
</dbReference>
<accession>A0A6C0C113</accession>
<reference evidence="2" key="1">
    <citation type="journal article" date="2020" name="Nature">
        <title>Giant virus diversity and host interactions through global metagenomics.</title>
        <authorList>
            <person name="Schulz F."/>
            <person name="Roux S."/>
            <person name="Paez-Espino D."/>
            <person name="Jungbluth S."/>
            <person name="Walsh D.A."/>
            <person name="Denef V.J."/>
            <person name="McMahon K.D."/>
            <person name="Konstantinidis K.T."/>
            <person name="Eloe-Fadrosh E.A."/>
            <person name="Kyrpides N.C."/>
            <person name="Woyke T."/>
        </authorList>
    </citation>
    <scope>NUCLEOTIDE SEQUENCE</scope>
    <source>
        <strain evidence="2">GVMAG-M-3300020169-51</strain>
    </source>
</reference>
<feature type="transmembrane region" description="Helical" evidence="1">
    <location>
        <begin position="53"/>
        <end position="70"/>
    </location>
</feature>
<keyword evidence="1" id="KW-0472">Membrane</keyword>
<organism evidence="2">
    <name type="scientific">viral metagenome</name>
    <dbReference type="NCBI Taxonomy" id="1070528"/>
    <lineage>
        <taxon>unclassified sequences</taxon>
        <taxon>metagenomes</taxon>
        <taxon>organismal metagenomes</taxon>
    </lineage>
</organism>
<name>A0A6C0C113_9ZZZZ</name>
<dbReference type="AlphaFoldDB" id="A0A6C0C113"/>
<keyword evidence="1" id="KW-0812">Transmembrane</keyword>
<sequence length="131" mass="15248">MGNVQCCSRRNKDTKYNNFKNNVDLQTKIIKHMTNKKLEYNISKLKNEKNENICFTIVYSVGVTGAIIILCFSFEPTVAITTFLMSSTLSYYIKKIIDNNNSIKLYTSELERRKFAFINLIDKGKIYVHNQ</sequence>
<protein>
    <submittedName>
        <fullName evidence="2">Uncharacterized protein</fullName>
    </submittedName>
</protein>
<evidence type="ECO:0000313" key="2">
    <source>
        <dbReference type="EMBL" id="QHS97459.1"/>
    </source>
</evidence>
<proteinExistence type="predicted"/>
<evidence type="ECO:0000256" key="1">
    <source>
        <dbReference type="SAM" id="Phobius"/>
    </source>
</evidence>
<keyword evidence="1" id="KW-1133">Transmembrane helix</keyword>